<accession>J9FQC7</accession>
<evidence type="ECO:0000313" key="1">
    <source>
        <dbReference type="EMBL" id="EJW89549.1"/>
    </source>
</evidence>
<protein>
    <submittedName>
        <fullName evidence="1">Uncharacterized protein</fullName>
    </submittedName>
</protein>
<gene>
    <name evidence="1" type="ORF">EVA_22344</name>
</gene>
<sequence>LYKSLKNKYTVIATSNDWILPAK</sequence>
<reference evidence="1" key="1">
    <citation type="journal article" date="2012" name="PLoS ONE">
        <title>Gene sets for utilization of primary and secondary nutrition supplies in the distal gut of endangered iberian lynx.</title>
        <authorList>
            <person name="Alcaide M."/>
            <person name="Messina E."/>
            <person name="Richter M."/>
            <person name="Bargiela R."/>
            <person name="Peplies J."/>
            <person name="Huws S.A."/>
            <person name="Newbold C.J."/>
            <person name="Golyshin P.N."/>
            <person name="Simon M.A."/>
            <person name="Lopez G."/>
            <person name="Yakimov M.M."/>
            <person name="Ferrer M."/>
        </authorList>
    </citation>
    <scope>NUCLEOTIDE SEQUENCE</scope>
</reference>
<dbReference type="AlphaFoldDB" id="J9FQC7"/>
<name>J9FQC7_9ZZZZ</name>
<comment type="caution">
    <text evidence="1">The sequence shown here is derived from an EMBL/GenBank/DDBJ whole genome shotgun (WGS) entry which is preliminary data.</text>
</comment>
<dbReference type="EMBL" id="AMCI01009408">
    <property type="protein sequence ID" value="EJW89549.1"/>
    <property type="molecule type" value="Genomic_DNA"/>
</dbReference>
<feature type="non-terminal residue" evidence="1">
    <location>
        <position position="1"/>
    </location>
</feature>
<proteinExistence type="predicted"/>
<organism evidence="1">
    <name type="scientific">gut metagenome</name>
    <dbReference type="NCBI Taxonomy" id="749906"/>
    <lineage>
        <taxon>unclassified sequences</taxon>
        <taxon>metagenomes</taxon>
        <taxon>organismal metagenomes</taxon>
    </lineage>
</organism>